<dbReference type="EMBL" id="JAAAMG010000020">
    <property type="protein sequence ID" value="NDW06751.1"/>
    <property type="molecule type" value="Genomic_DNA"/>
</dbReference>
<sequence>MTTDPDHLHRTAKYFMDSGRAATADDAVDMLSRFGLAIRVDPATVTTVNGQVGLLTLVNAARRTMLGGIEVEGVGGQAVVTKLATEATLREAVEALGGTCVEKVRAAWPRAIIGDVGAPTGSTPAWRLQWAGWRGGVIPSTWPTAMMDDAISLAPALAAAACVGEVFAWHAGDHDMAGRRASGLSIWDPGKSWMEPNSTEPALRHLPTHLWFIGLGNLGQAFAWALASLPYPEGADALLMLQDFDSMAVSNDSTSLLAVPEQPTVMKTRWVGDWLQRRGFDVRHEERRFGAWTRRHHLEPGAALCGVDNAAARAALEEAGFDLVVEAGLGAGTQGFRNFSLHSFPGPKRASVIWGGAAASATAPDVSRMPAYEAMKMEGVDGCGLAQIASRTIGVPFVGLTASVLAVGELLRRLHGGGAMELVSGSLMALDDTEAFTGAPEPYAHGHLDLDPVDIPKAA</sequence>
<dbReference type="RefSeq" id="WP_163465235.1">
    <property type="nucleotide sequence ID" value="NZ_JAAAMG010000020.1"/>
</dbReference>
<gene>
    <name evidence="1" type="ORF">GTK09_20240</name>
</gene>
<accession>A0A6N9T618</accession>
<dbReference type="Proteomes" id="UP000469011">
    <property type="component" value="Unassembled WGS sequence"/>
</dbReference>
<name>A0A6N9T618_9HYPH</name>
<comment type="caution">
    <text evidence="1">The sequence shown here is derived from an EMBL/GenBank/DDBJ whole genome shotgun (WGS) entry which is preliminary data.</text>
</comment>
<evidence type="ECO:0000313" key="1">
    <source>
        <dbReference type="EMBL" id="NDW06751.1"/>
    </source>
</evidence>
<protein>
    <submittedName>
        <fullName evidence="1">Thiamine biosynthesis protein ThiF</fullName>
    </submittedName>
</protein>
<evidence type="ECO:0000313" key="2">
    <source>
        <dbReference type="Proteomes" id="UP000469011"/>
    </source>
</evidence>
<proteinExistence type="predicted"/>
<organism evidence="1 2">
    <name type="scientific">Jiella pacifica</name>
    <dbReference type="NCBI Taxonomy" id="2696469"/>
    <lineage>
        <taxon>Bacteria</taxon>
        <taxon>Pseudomonadati</taxon>
        <taxon>Pseudomonadota</taxon>
        <taxon>Alphaproteobacteria</taxon>
        <taxon>Hyphomicrobiales</taxon>
        <taxon>Aurantimonadaceae</taxon>
        <taxon>Jiella</taxon>
    </lineage>
</organism>
<dbReference type="AlphaFoldDB" id="A0A6N9T618"/>
<reference evidence="1 2" key="1">
    <citation type="submission" date="2020-01" db="EMBL/GenBank/DDBJ databases">
        <title>Jiella pacifica sp. nov.</title>
        <authorList>
            <person name="Xue Z."/>
            <person name="Zhu S."/>
            <person name="Chen J."/>
            <person name="Yang J."/>
        </authorList>
    </citation>
    <scope>NUCLEOTIDE SEQUENCE [LARGE SCALE GENOMIC DNA]</scope>
    <source>
        <strain evidence="1 2">40Bstr34</strain>
    </source>
</reference>
<keyword evidence="2" id="KW-1185">Reference proteome</keyword>